<evidence type="ECO:0000313" key="4">
    <source>
        <dbReference type="Proteomes" id="UP000325606"/>
    </source>
</evidence>
<accession>A0A5J6LDP9</accession>
<evidence type="ECO:0000313" key="3">
    <source>
        <dbReference type="EMBL" id="QEW06362.1"/>
    </source>
</evidence>
<proteinExistence type="predicted"/>
<dbReference type="InterPro" id="IPR036365">
    <property type="entry name" value="PGBD-like_sf"/>
</dbReference>
<dbReference type="InterPro" id="IPR002477">
    <property type="entry name" value="Peptidoglycan-bd-like"/>
</dbReference>
<dbReference type="Gene3D" id="1.10.101.10">
    <property type="entry name" value="PGBD-like superfamily/PGBD"/>
    <property type="match status" value="1"/>
</dbReference>
<dbReference type="SUPFAM" id="SSF53955">
    <property type="entry name" value="Lysozyme-like"/>
    <property type="match status" value="1"/>
</dbReference>
<protein>
    <submittedName>
        <fullName evidence="3">DUF3380 domain-containing protein</fullName>
    </submittedName>
</protein>
<dbReference type="Proteomes" id="UP000325606">
    <property type="component" value="Chromosome"/>
</dbReference>
<evidence type="ECO:0000259" key="2">
    <source>
        <dbReference type="Pfam" id="PF11860"/>
    </source>
</evidence>
<sequence length="290" mass="32911">MVRTRQHRSTVTNGQGAPMELNDAQHWKIGDEGPVIRIIQTHLRTQDYMIAVDGDFGPETDRAVREFQQAHRLIVDGIVGEKTYEALLGRATDHFLGDDDITHAAELLGVDPAAVYAVKEIESRGNGFLPGGRVAILYERHIMRRRLLANGFNRKEVINLSTRYPVLVNQKTGGYRGLNAEHFRLKNAQQIHSPSALESCSWGLFQIMGFHWQNLGFDSVEDFVALQRTSEANQLGTFVRFIQADPPLWEALKAQDWAAFARRYNGPGYKKNHYDTRLAEAYARHQERAV</sequence>
<gene>
    <name evidence="3" type="ORF">F5I99_07500</name>
</gene>
<dbReference type="AlphaFoldDB" id="A0A5J6LDP9"/>
<dbReference type="InterPro" id="IPR024408">
    <property type="entry name" value="Muramidase"/>
</dbReference>
<feature type="domain" description="Peptidoglycan binding-like" evidence="1">
    <location>
        <begin position="33"/>
        <end position="87"/>
    </location>
</feature>
<name>A0A5J6LDP9_9GAMM</name>
<feature type="domain" description="N-acetylmuramidase" evidence="2">
    <location>
        <begin position="111"/>
        <end position="286"/>
    </location>
</feature>
<dbReference type="Pfam" id="PF01471">
    <property type="entry name" value="PG_binding_1"/>
    <property type="match status" value="1"/>
</dbReference>
<dbReference type="EMBL" id="CP044222">
    <property type="protein sequence ID" value="QEW06362.1"/>
    <property type="molecule type" value="Genomic_DNA"/>
</dbReference>
<reference evidence="3 4" key="1">
    <citation type="submission" date="2019-09" db="EMBL/GenBank/DDBJ databases">
        <title>Nitrincola iocasae sp. nov., a bacterium isolated from the sediment collected at a cold seep field in South China Sea.</title>
        <authorList>
            <person name="Zhang H."/>
            <person name="Wang H."/>
            <person name="Li C."/>
        </authorList>
    </citation>
    <scope>NUCLEOTIDE SEQUENCE [LARGE SCALE GENOMIC DNA]</scope>
    <source>
        <strain evidence="3 4">KXZD1103</strain>
    </source>
</reference>
<dbReference type="KEGG" id="nik:F5I99_07500"/>
<dbReference type="SUPFAM" id="SSF47090">
    <property type="entry name" value="PGBD-like"/>
    <property type="match status" value="1"/>
</dbReference>
<dbReference type="InterPro" id="IPR036366">
    <property type="entry name" value="PGBDSf"/>
</dbReference>
<keyword evidence="4" id="KW-1185">Reference proteome</keyword>
<dbReference type="Pfam" id="PF11860">
    <property type="entry name" value="Muramidase"/>
    <property type="match status" value="1"/>
</dbReference>
<dbReference type="InterPro" id="IPR023346">
    <property type="entry name" value="Lysozyme-like_dom_sf"/>
</dbReference>
<evidence type="ECO:0000259" key="1">
    <source>
        <dbReference type="Pfam" id="PF01471"/>
    </source>
</evidence>
<organism evidence="3 4">
    <name type="scientific">Nitrincola iocasae</name>
    <dbReference type="NCBI Taxonomy" id="2614693"/>
    <lineage>
        <taxon>Bacteria</taxon>
        <taxon>Pseudomonadati</taxon>
        <taxon>Pseudomonadota</taxon>
        <taxon>Gammaproteobacteria</taxon>
        <taxon>Oceanospirillales</taxon>
        <taxon>Oceanospirillaceae</taxon>
        <taxon>Nitrincola</taxon>
    </lineage>
</organism>